<dbReference type="Proteomes" id="UP001341840">
    <property type="component" value="Unassembled WGS sequence"/>
</dbReference>
<dbReference type="SMART" id="SM00220">
    <property type="entry name" value="S_TKc"/>
    <property type="match status" value="1"/>
</dbReference>
<dbReference type="SUPFAM" id="SSF56112">
    <property type="entry name" value="Protein kinase-like (PK-like)"/>
    <property type="match status" value="1"/>
</dbReference>
<dbReference type="PANTHER" id="PTHR47987:SF13">
    <property type="entry name" value="RECEPTOR-LIKE CYTOSOLIC SERINE_THREONINE-PROTEIN KINASE RBK2"/>
    <property type="match status" value="1"/>
</dbReference>
<dbReference type="PROSITE" id="PS00107">
    <property type="entry name" value="PROTEIN_KINASE_ATP"/>
    <property type="match status" value="1"/>
</dbReference>
<feature type="region of interest" description="Disordered" evidence="8">
    <location>
        <begin position="1"/>
        <end position="55"/>
    </location>
</feature>
<accession>A0ABU6SJT4</accession>
<keyword evidence="11" id="KW-1185">Reference proteome</keyword>
<evidence type="ECO:0000256" key="8">
    <source>
        <dbReference type="SAM" id="MobiDB-lite"/>
    </source>
</evidence>
<dbReference type="Pfam" id="PF07714">
    <property type="entry name" value="PK_Tyr_Ser-Thr"/>
    <property type="match status" value="1"/>
</dbReference>
<evidence type="ECO:0000256" key="5">
    <source>
        <dbReference type="ARBA" id="ARBA00022840"/>
    </source>
</evidence>
<gene>
    <name evidence="10" type="ORF">PIB30_058020</name>
</gene>
<evidence type="ECO:0000256" key="2">
    <source>
        <dbReference type="ARBA" id="ARBA00022679"/>
    </source>
</evidence>
<dbReference type="Gene3D" id="1.10.510.10">
    <property type="entry name" value="Transferase(Phosphotransferase) domain 1"/>
    <property type="match status" value="1"/>
</dbReference>
<evidence type="ECO:0000259" key="9">
    <source>
        <dbReference type="PROSITE" id="PS50011"/>
    </source>
</evidence>
<dbReference type="PROSITE" id="PS50011">
    <property type="entry name" value="PROTEIN_KINASE_DOM"/>
    <property type="match status" value="1"/>
</dbReference>
<comment type="similarity">
    <text evidence="7">Belongs to the protein kinase superfamily.</text>
</comment>
<feature type="domain" description="Protein kinase" evidence="9">
    <location>
        <begin position="134"/>
        <end position="297"/>
    </location>
</feature>
<proteinExistence type="inferred from homology"/>
<evidence type="ECO:0000313" key="10">
    <source>
        <dbReference type="EMBL" id="MED6136671.1"/>
    </source>
</evidence>
<keyword evidence="2" id="KW-0808">Transferase</keyword>
<name>A0ABU6SJT4_9FABA</name>
<reference evidence="10 11" key="1">
    <citation type="journal article" date="2023" name="Plants (Basel)">
        <title>Bridging the Gap: Combining Genomics and Transcriptomics Approaches to Understand Stylosanthes scabra, an Orphan Legume from the Brazilian Caatinga.</title>
        <authorList>
            <person name="Ferreira-Neto J.R.C."/>
            <person name="da Silva M.D."/>
            <person name="Binneck E."/>
            <person name="de Melo N.F."/>
            <person name="da Silva R.H."/>
            <person name="de Melo A.L.T.M."/>
            <person name="Pandolfi V."/>
            <person name="Bustamante F.O."/>
            <person name="Brasileiro-Vidal A.C."/>
            <person name="Benko-Iseppon A.M."/>
        </authorList>
    </citation>
    <scope>NUCLEOTIDE SEQUENCE [LARGE SCALE GENOMIC DNA]</scope>
    <source>
        <tissue evidence="10">Leaves</tissue>
    </source>
</reference>
<feature type="compositionally biased region" description="Low complexity" evidence="8">
    <location>
        <begin position="24"/>
        <end position="40"/>
    </location>
</feature>
<evidence type="ECO:0000256" key="7">
    <source>
        <dbReference type="RuleBase" id="RU000304"/>
    </source>
</evidence>
<dbReference type="InterPro" id="IPR046958">
    <property type="entry name" value="RBK1/2/STUNTED"/>
</dbReference>
<dbReference type="InterPro" id="IPR008271">
    <property type="entry name" value="Ser/Thr_kinase_AS"/>
</dbReference>
<dbReference type="InterPro" id="IPR011009">
    <property type="entry name" value="Kinase-like_dom_sf"/>
</dbReference>
<comment type="caution">
    <text evidence="10">The sequence shown here is derived from an EMBL/GenBank/DDBJ whole genome shotgun (WGS) entry which is preliminary data.</text>
</comment>
<evidence type="ECO:0000256" key="3">
    <source>
        <dbReference type="ARBA" id="ARBA00022741"/>
    </source>
</evidence>
<evidence type="ECO:0000256" key="1">
    <source>
        <dbReference type="ARBA" id="ARBA00022527"/>
    </source>
</evidence>
<keyword evidence="3 6" id="KW-0547">Nucleotide-binding</keyword>
<evidence type="ECO:0000313" key="11">
    <source>
        <dbReference type="Proteomes" id="UP001341840"/>
    </source>
</evidence>
<dbReference type="InterPro" id="IPR001245">
    <property type="entry name" value="Ser-Thr/Tyr_kinase_cat_dom"/>
</dbReference>
<evidence type="ECO:0000256" key="6">
    <source>
        <dbReference type="PROSITE-ProRule" id="PRU10141"/>
    </source>
</evidence>
<dbReference type="PANTHER" id="PTHR47987">
    <property type="entry name" value="OS08G0249100 PROTEIN"/>
    <property type="match status" value="1"/>
</dbReference>
<organism evidence="10 11">
    <name type="scientific">Stylosanthes scabra</name>
    <dbReference type="NCBI Taxonomy" id="79078"/>
    <lineage>
        <taxon>Eukaryota</taxon>
        <taxon>Viridiplantae</taxon>
        <taxon>Streptophyta</taxon>
        <taxon>Embryophyta</taxon>
        <taxon>Tracheophyta</taxon>
        <taxon>Spermatophyta</taxon>
        <taxon>Magnoliopsida</taxon>
        <taxon>eudicotyledons</taxon>
        <taxon>Gunneridae</taxon>
        <taxon>Pentapetalae</taxon>
        <taxon>rosids</taxon>
        <taxon>fabids</taxon>
        <taxon>Fabales</taxon>
        <taxon>Fabaceae</taxon>
        <taxon>Papilionoideae</taxon>
        <taxon>50 kb inversion clade</taxon>
        <taxon>dalbergioids sensu lato</taxon>
        <taxon>Dalbergieae</taxon>
        <taxon>Pterocarpus clade</taxon>
        <taxon>Stylosanthes</taxon>
    </lineage>
</organism>
<sequence length="297" mass="32649">MAGLDIDEGGGGGVLTDYSPSSVESRTPTSSRASTSDSEALPGSGGFREGGGTNPNNQWRGFFKLLKKGSQMPFQTFHPLKSVPKLTRRKSKRVREDLIPSPALNSSFDSDFASFKSSWKNFTLSELQAATDDFSHDNVIGEGGYAEVYLGKLEDGNFVAIKKLTRGNQEEMTADFLSELGIIVHVDHPNIARLIGYGVEGGMFLVLQLSPHGSLSSILYGPREKLNWSLRFKIIMGTAEGLCYLHEGCQRRIIHKDIKASNILLSETFEPQISDFGLAKWLPDQWTHHTVSKVPSP</sequence>
<keyword evidence="4" id="KW-0418">Kinase</keyword>
<dbReference type="PROSITE" id="PS00108">
    <property type="entry name" value="PROTEIN_KINASE_ST"/>
    <property type="match status" value="1"/>
</dbReference>
<dbReference type="InterPro" id="IPR017441">
    <property type="entry name" value="Protein_kinase_ATP_BS"/>
</dbReference>
<evidence type="ECO:0000256" key="4">
    <source>
        <dbReference type="ARBA" id="ARBA00022777"/>
    </source>
</evidence>
<keyword evidence="5 6" id="KW-0067">ATP-binding</keyword>
<feature type="compositionally biased region" description="Gly residues" evidence="8">
    <location>
        <begin position="43"/>
        <end position="53"/>
    </location>
</feature>
<keyword evidence="1 7" id="KW-0723">Serine/threonine-protein kinase</keyword>
<protein>
    <recommendedName>
        <fullName evidence="9">Protein kinase domain-containing protein</fullName>
    </recommendedName>
</protein>
<dbReference type="InterPro" id="IPR000719">
    <property type="entry name" value="Prot_kinase_dom"/>
</dbReference>
<feature type="binding site" evidence="6">
    <location>
        <position position="163"/>
    </location>
    <ligand>
        <name>ATP</name>
        <dbReference type="ChEBI" id="CHEBI:30616"/>
    </ligand>
</feature>
<dbReference type="EMBL" id="JASCZI010060897">
    <property type="protein sequence ID" value="MED6136671.1"/>
    <property type="molecule type" value="Genomic_DNA"/>
</dbReference>
<dbReference type="Gene3D" id="3.30.200.20">
    <property type="entry name" value="Phosphorylase Kinase, domain 1"/>
    <property type="match status" value="1"/>
</dbReference>